<reference evidence="2 3" key="1">
    <citation type="journal article" date="2014" name="Nat. Genet.">
        <title>Genome sequence of the hot pepper provides insights into the evolution of pungency in Capsicum species.</title>
        <authorList>
            <person name="Kim S."/>
            <person name="Park M."/>
            <person name="Yeom S.I."/>
            <person name="Kim Y.M."/>
            <person name="Lee J.M."/>
            <person name="Lee H.A."/>
            <person name="Seo E."/>
            <person name="Choi J."/>
            <person name="Cheong K."/>
            <person name="Kim K.T."/>
            <person name="Jung K."/>
            <person name="Lee G.W."/>
            <person name="Oh S.K."/>
            <person name="Bae C."/>
            <person name="Kim S.B."/>
            <person name="Lee H.Y."/>
            <person name="Kim S.Y."/>
            <person name="Kim M.S."/>
            <person name="Kang B.C."/>
            <person name="Jo Y.D."/>
            <person name="Yang H.B."/>
            <person name="Jeong H.J."/>
            <person name="Kang W.H."/>
            <person name="Kwon J.K."/>
            <person name="Shin C."/>
            <person name="Lim J.Y."/>
            <person name="Park J.H."/>
            <person name="Huh J.H."/>
            <person name="Kim J.S."/>
            <person name="Kim B.D."/>
            <person name="Cohen O."/>
            <person name="Paran I."/>
            <person name="Suh M.C."/>
            <person name="Lee S.B."/>
            <person name="Kim Y.K."/>
            <person name="Shin Y."/>
            <person name="Noh S.J."/>
            <person name="Park J."/>
            <person name="Seo Y.S."/>
            <person name="Kwon S.Y."/>
            <person name="Kim H.A."/>
            <person name="Park J.M."/>
            <person name="Kim H.J."/>
            <person name="Choi S.B."/>
            <person name="Bosland P.W."/>
            <person name="Reeves G."/>
            <person name="Jo S.H."/>
            <person name="Lee B.W."/>
            <person name="Cho H.T."/>
            <person name="Choi H.S."/>
            <person name="Lee M.S."/>
            <person name="Yu Y."/>
            <person name="Do Choi Y."/>
            <person name="Park B.S."/>
            <person name="van Deynze A."/>
            <person name="Ashrafi H."/>
            <person name="Hill T."/>
            <person name="Kim W.T."/>
            <person name="Pai H.S."/>
            <person name="Ahn H.K."/>
            <person name="Yeam I."/>
            <person name="Giovannoni J.J."/>
            <person name="Rose J.K."/>
            <person name="Sorensen I."/>
            <person name="Lee S.J."/>
            <person name="Kim R.W."/>
            <person name="Choi I.Y."/>
            <person name="Choi B.S."/>
            <person name="Lim J.S."/>
            <person name="Lee Y.H."/>
            <person name="Choi D."/>
        </authorList>
    </citation>
    <scope>NUCLEOTIDE SEQUENCE [LARGE SCALE GENOMIC DNA]</scope>
    <source>
        <strain evidence="3">cv. CM334</strain>
    </source>
</reference>
<evidence type="ECO:0000313" key="3">
    <source>
        <dbReference type="Proteomes" id="UP000222542"/>
    </source>
</evidence>
<dbReference type="EMBL" id="AYRZ02000009">
    <property type="protein sequence ID" value="PHT71924.1"/>
    <property type="molecule type" value="Genomic_DNA"/>
</dbReference>
<dbReference type="Proteomes" id="UP000222542">
    <property type="component" value="Unassembled WGS sequence"/>
</dbReference>
<sequence>MGQKKKSGSSKRHGNVANTKAPKMQIRKDVEAIDSEHVPLLNYPEVQSDANQNSRADEEWRRGASWTEMKHRWASCTLLEDGNNHLNLCLQW</sequence>
<feature type="region of interest" description="Disordered" evidence="1">
    <location>
        <begin position="1"/>
        <end position="26"/>
    </location>
</feature>
<evidence type="ECO:0000313" key="2">
    <source>
        <dbReference type="EMBL" id="PHT71924.1"/>
    </source>
</evidence>
<feature type="compositionally biased region" description="Basic residues" evidence="1">
    <location>
        <begin position="1"/>
        <end position="14"/>
    </location>
</feature>
<reference evidence="2 3" key="2">
    <citation type="journal article" date="2017" name="Genome Biol.">
        <title>New reference genome sequences of hot pepper reveal the massive evolution of plant disease-resistance genes by retroduplication.</title>
        <authorList>
            <person name="Kim S."/>
            <person name="Park J."/>
            <person name="Yeom S.I."/>
            <person name="Kim Y.M."/>
            <person name="Seo E."/>
            <person name="Kim K.T."/>
            <person name="Kim M.S."/>
            <person name="Lee J.M."/>
            <person name="Cheong K."/>
            <person name="Shin H.S."/>
            <person name="Kim S.B."/>
            <person name="Han K."/>
            <person name="Lee J."/>
            <person name="Park M."/>
            <person name="Lee H.A."/>
            <person name="Lee H.Y."/>
            <person name="Lee Y."/>
            <person name="Oh S."/>
            <person name="Lee J.H."/>
            <person name="Choi E."/>
            <person name="Choi E."/>
            <person name="Lee S.E."/>
            <person name="Jeon J."/>
            <person name="Kim H."/>
            <person name="Choi G."/>
            <person name="Song H."/>
            <person name="Lee J."/>
            <person name="Lee S.C."/>
            <person name="Kwon J.K."/>
            <person name="Lee H.Y."/>
            <person name="Koo N."/>
            <person name="Hong Y."/>
            <person name="Kim R.W."/>
            <person name="Kang W.H."/>
            <person name="Huh J.H."/>
            <person name="Kang B.C."/>
            <person name="Yang T.J."/>
            <person name="Lee Y.H."/>
            <person name="Bennetzen J.L."/>
            <person name="Choi D."/>
        </authorList>
    </citation>
    <scope>NUCLEOTIDE SEQUENCE [LARGE SCALE GENOMIC DNA]</scope>
    <source>
        <strain evidence="3">cv. CM334</strain>
    </source>
</reference>
<name>A0A2G2YQE5_CAPAN</name>
<evidence type="ECO:0000256" key="1">
    <source>
        <dbReference type="SAM" id="MobiDB-lite"/>
    </source>
</evidence>
<dbReference type="Gramene" id="PHT71924">
    <property type="protein sequence ID" value="PHT71924"/>
    <property type="gene ID" value="T459_22709"/>
</dbReference>
<protein>
    <submittedName>
        <fullName evidence="2">Uncharacterized protein</fullName>
    </submittedName>
</protein>
<proteinExistence type="predicted"/>
<dbReference type="AlphaFoldDB" id="A0A2G2YQE5"/>
<accession>A0A2G2YQE5</accession>
<organism evidence="2 3">
    <name type="scientific">Capsicum annuum</name>
    <name type="common">Capsicum pepper</name>
    <dbReference type="NCBI Taxonomy" id="4072"/>
    <lineage>
        <taxon>Eukaryota</taxon>
        <taxon>Viridiplantae</taxon>
        <taxon>Streptophyta</taxon>
        <taxon>Embryophyta</taxon>
        <taxon>Tracheophyta</taxon>
        <taxon>Spermatophyta</taxon>
        <taxon>Magnoliopsida</taxon>
        <taxon>eudicotyledons</taxon>
        <taxon>Gunneridae</taxon>
        <taxon>Pentapetalae</taxon>
        <taxon>asterids</taxon>
        <taxon>lamiids</taxon>
        <taxon>Solanales</taxon>
        <taxon>Solanaceae</taxon>
        <taxon>Solanoideae</taxon>
        <taxon>Capsiceae</taxon>
        <taxon>Capsicum</taxon>
    </lineage>
</organism>
<keyword evidence="3" id="KW-1185">Reference proteome</keyword>
<gene>
    <name evidence="2" type="ORF">T459_22709</name>
</gene>
<comment type="caution">
    <text evidence="2">The sequence shown here is derived from an EMBL/GenBank/DDBJ whole genome shotgun (WGS) entry which is preliminary data.</text>
</comment>